<organism evidence="10">
    <name type="scientific">Soboliphyme baturini</name>
    <dbReference type="NCBI Taxonomy" id="241478"/>
    <lineage>
        <taxon>Eukaryota</taxon>
        <taxon>Metazoa</taxon>
        <taxon>Ecdysozoa</taxon>
        <taxon>Nematoda</taxon>
        <taxon>Enoplea</taxon>
        <taxon>Dorylaimia</taxon>
        <taxon>Dioctophymatida</taxon>
        <taxon>Dioctophymatoidea</taxon>
        <taxon>Soboliphymatidae</taxon>
        <taxon>Soboliphyme</taxon>
    </lineage>
</organism>
<dbReference type="GO" id="GO:0004794">
    <property type="term" value="F:threonine deaminase activity"/>
    <property type="evidence" value="ECO:0007669"/>
    <property type="project" value="TreeGrafter"/>
</dbReference>
<evidence type="ECO:0000256" key="3">
    <source>
        <dbReference type="ARBA" id="ARBA00022898"/>
    </source>
</evidence>
<dbReference type="Pfam" id="PF00291">
    <property type="entry name" value="PALP"/>
    <property type="match status" value="1"/>
</dbReference>
<dbReference type="Gene3D" id="3.40.50.1100">
    <property type="match status" value="2"/>
</dbReference>
<dbReference type="GO" id="GO:0009097">
    <property type="term" value="P:isoleucine biosynthetic process"/>
    <property type="evidence" value="ECO:0007669"/>
    <property type="project" value="TreeGrafter"/>
</dbReference>
<dbReference type="PANTHER" id="PTHR48078:SF19">
    <property type="entry name" value="ACT DOMAIN-CONTAINING PROTEIN"/>
    <property type="match status" value="1"/>
</dbReference>
<dbReference type="CDD" id="cd01562">
    <property type="entry name" value="Thr-dehyd"/>
    <property type="match status" value="1"/>
</dbReference>
<evidence type="ECO:0000313" key="9">
    <source>
        <dbReference type="Proteomes" id="UP000270296"/>
    </source>
</evidence>
<dbReference type="InterPro" id="IPR036052">
    <property type="entry name" value="TrpB-like_PALP_sf"/>
</dbReference>
<dbReference type="WBParaSite" id="SBAD_0000183701-mRNA-1">
    <property type="protein sequence ID" value="SBAD_0000183701-mRNA-1"/>
    <property type="gene ID" value="SBAD_0000183701"/>
</dbReference>
<proteinExistence type="inferred from homology"/>
<comment type="cofactor">
    <cofactor evidence="1">
        <name>pyridoxal 5'-phosphate</name>
        <dbReference type="ChEBI" id="CHEBI:597326"/>
    </cofactor>
</comment>
<keyword evidence="4" id="KW-0456">Lyase</keyword>
<dbReference type="AlphaFoldDB" id="A0A183IDQ5"/>
<feature type="domain" description="Tryptophan synthase beta chain-like PALP" evidence="7">
    <location>
        <begin position="87"/>
        <end position="361"/>
    </location>
</feature>
<keyword evidence="9" id="KW-1185">Reference proteome</keyword>
<dbReference type="Proteomes" id="UP000270296">
    <property type="component" value="Unassembled WGS sequence"/>
</dbReference>
<evidence type="ECO:0000256" key="1">
    <source>
        <dbReference type="ARBA" id="ARBA00001933"/>
    </source>
</evidence>
<dbReference type="OrthoDB" id="4418812at2759"/>
<evidence type="ECO:0000256" key="4">
    <source>
        <dbReference type="ARBA" id="ARBA00023239"/>
    </source>
</evidence>
<dbReference type="GO" id="GO:0003941">
    <property type="term" value="F:L-serine ammonia-lyase activity"/>
    <property type="evidence" value="ECO:0007669"/>
    <property type="project" value="TreeGrafter"/>
</dbReference>
<dbReference type="InterPro" id="IPR050147">
    <property type="entry name" value="Ser/Thr_Dehydratase"/>
</dbReference>
<protein>
    <recommendedName>
        <fullName evidence="5">L-serine deaminase</fullName>
    </recommendedName>
    <alternativeName>
        <fullName evidence="6">L-threonine dehydratase</fullName>
    </alternativeName>
</protein>
<evidence type="ECO:0000256" key="2">
    <source>
        <dbReference type="ARBA" id="ARBA00010869"/>
    </source>
</evidence>
<dbReference type="GO" id="GO:0006565">
    <property type="term" value="P:L-serine catabolic process"/>
    <property type="evidence" value="ECO:0007669"/>
    <property type="project" value="TreeGrafter"/>
</dbReference>
<reference evidence="10" key="1">
    <citation type="submission" date="2016-06" db="UniProtKB">
        <authorList>
            <consortium name="WormBaseParasite"/>
        </authorList>
    </citation>
    <scope>IDENTIFICATION</scope>
</reference>
<dbReference type="EMBL" id="UZAM01006940">
    <property type="protein sequence ID" value="VDO95372.1"/>
    <property type="molecule type" value="Genomic_DNA"/>
</dbReference>
<accession>A0A183IDQ5</accession>
<keyword evidence="3" id="KW-0663">Pyridoxal phosphate</keyword>
<dbReference type="GO" id="GO:0006567">
    <property type="term" value="P:L-threonine catabolic process"/>
    <property type="evidence" value="ECO:0007669"/>
    <property type="project" value="TreeGrafter"/>
</dbReference>
<evidence type="ECO:0000256" key="6">
    <source>
        <dbReference type="ARBA" id="ARBA00042605"/>
    </source>
</evidence>
<dbReference type="PANTHER" id="PTHR48078">
    <property type="entry name" value="THREONINE DEHYDRATASE, MITOCHONDRIAL-RELATED"/>
    <property type="match status" value="1"/>
</dbReference>
<comment type="similarity">
    <text evidence="2">Belongs to the serine/threonine dehydratase family.</text>
</comment>
<dbReference type="InterPro" id="IPR001926">
    <property type="entry name" value="TrpB-like_PALP"/>
</dbReference>
<gene>
    <name evidence="8" type="ORF">SBAD_LOCUS1749</name>
</gene>
<sequence>MFKAGAGGTLTKNLYLRLRPHVERAALWLPTVPPIAEQDKRGVGGWAVSVKVPSADEVPKDPFCDPDHPLEVTFQEVSAAAFRIRDSLMRTPCTRSDMLSKMLGMEIYFKKEFMHVTGSFKERGIRNTLLKLTPEQRKRGTITASAGNHALALSYHGDKLHIPVTVVMPIISPLMKISRCRQYNANIIVQGANINESPRHFRYDHPDVIAGNGTAGLEIIEQVPDVDAVLVPIGGAGLIAGVGCAIKYVCPSTQVIGVEGESCPSFTKAMQSGKPEFATINPTLADGLSVPLIGYNAYKTAKKFVDKVVTVGESEIALAILRLVEIEKAVVEGAGAVGLAALIGNHLPELKGKKVVVLLCGANIDTAILGRCLERGLAEDGRLINFQITVSDRPGGTAEITHLLMKSGVSIRDIFHERAFLKSDVFSVRVSSAAAILNIQNSKDVFLSLILQVALLYHIPRYGRMGSGSCIFDAPLSYFT</sequence>
<evidence type="ECO:0000256" key="5">
    <source>
        <dbReference type="ARBA" id="ARBA00041766"/>
    </source>
</evidence>
<reference evidence="8 9" key="2">
    <citation type="submission" date="2018-11" db="EMBL/GenBank/DDBJ databases">
        <authorList>
            <consortium name="Pathogen Informatics"/>
        </authorList>
    </citation>
    <scope>NUCLEOTIDE SEQUENCE [LARGE SCALE GENOMIC DNA]</scope>
</reference>
<dbReference type="FunFam" id="3.40.50.1100:FF:000007">
    <property type="entry name" value="L-threonine dehydratase catabolic TdcB"/>
    <property type="match status" value="1"/>
</dbReference>
<evidence type="ECO:0000313" key="10">
    <source>
        <dbReference type="WBParaSite" id="SBAD_0000183701-mRNA-1"/>
    </source>
</evidence>
<dbReference type="SUPFAM" id="SSF53686">
    <property type="entry name" value="Tryptophan synthase beta subunit-like PLP-dependent enzymes"/>
    <property type="match status" value="1"/>
</dbReference>
<evidence type="ECO:0000313" key="8">
    <source>
        <dbReference type="EMBL" id="VDO95372.1"/>
    </source>
</evidence>
<evidence type="ECO:0000259" key="7">
    <source>
        <dbReference type="Pfam" id="PF00291"/>
    </source>
</evidence>
<name>A0A183IDQ5_9BILA</name>